<sequence>MRVGITGHRGLSAPAEAAVRAALRAELGRLAADGGGEGLVAVSCLADGPDAWLAESVLAGGGRLEAVIPATDYRQALPETYLDTLDRLLGRATAVHRTGLATAGSSAYMAAGELLVGLVDVLIAVWDGRPARGLGGTGDVVACARRHGVPVRVVWPPGVRRGVTPG</sequence>
<protein>
    <submittedName>
        <fullName evidence="1">Uncharacterized protein</fullName>
    </submittedName>
</protein>
<dbReference type="SUPFAM" id="SSF102405">
    <property type="entry name" value="MCP/YpsA-like"/>
    <property type="match status" value="1"/>
</dbReference>
<proteinExistence type="predicted"/>
<name>A0ABU2SDR6_9ACTN</name>
<accession>A0ABU2SDR6</accession>
<dbReference type="RefSeq" id="WP_311621213.1">
    <property type="nucleotide sequence ID" value="NZ_JAVREV010000025.1"/>
</dbReference>
<evidence type="ECO:0000313" key="2">
    <source>
        <dbReference type="Proteomes" id="UP001183615"/>
    </source>
</evidence>
<dbReference type="Proteomes" id="UP001183615">
    <property type="component" value="Unassembled WGS sequence"/>
</dbReference>
<dbReference type="Gene3D" id="3.40.50.450">
    <property type="match status" value="1"/>
</dbReference>
<organism evidence="1 2">
    <name type="scientific">Streptomyces johnsoniae</name>
    <dbReference type="NCBI Taxonomy" id="3075532"/>
    <lineage>
        <taxon>Bacteria</taxon>
        <taxon>Bacillati</taxon>
        <taxon>Actinomycetota</taxon>
        <taxon>Actinomycetes</taxon>
        <taxon>Kitasatosporales</taxon>
        <taxon>Streptomycetaceae</taxon>
        <taxon>Streptomyces</taxon>
    </lineage>
</organism>
<keyword evidence="2" id="KW-1185">Reference proteome</keyword>
<gene>
    <name evidence="1" type="ORF">RM779_31515</name>
</gene>
<dbReference type="EMBL" id="JAVREV010000025">
    <property type="protein sequence ID" value="MDT0447088.1"/>
    <property type="molecule type" value="Genomic_DNA"/>
</dbReference>
<reference evidence="2" key="1">
    <citation type="submission" date="2023-07" db="EMBL/GenBank/DDBJ databases">
        <title>30 novel species of actinomycetes from the DSMZ collection.</title>
        <authorList>
            <person name="Nouioui I."/>
        </authorList>
    </citation>
    <scope>NUCLEOTIDE SEQUENCE [LARGE SCALE GENOMIC DNA]</scope>
    <source>
        <strain evidence="2">DSM 41886</strain>
    </source>
</reference>
<evidence type="ECO:0000313" key="1">
    <source>
        <dbReference type="EMBL" id="MDT0447088.1"/>
    </source>
</evidence>
<comment type="caution">
    <text evidence="1">The sequence shown here is derived from an EMBL/GenBank/DDBJ whole genome shotgun (WGS) entry which is preliminary data.</text>
</comment>